<name>A0A6N2RLQ2_9BACT</name>
<sequence>MEEGRFRNGPRNELITIVFHPWVKIGTLLARYKMKDRTIRKQPINHMYKNDLFDLVFRLLHSFCRSSRPPRKEKERERKARKYLKAMVANARMRSF</sequence>
<dbReference type="EMBL" id="CACRSS010000002">
    <property type="protein sequence ID" value="VYS81219.1"/>
    <property type="molecule type" value="Genomic_DNA"/>
</dbReference>
<protein>
    <submittedName>
        <fullName evidence="1">Uncharacterized protein</fullName>
    </submittedName>
</protein>
<reference evidence="1" key="1">
    <citation type="submission" date="2019-11" db="EMBL/GenBank/DDBJ databases">
        <authorList>
            <person name="Feng L."/>
        </authorList>
    </citation>
    <scope>NUCLEOTIDE SEQUENCE</scope>
    <source>
        <strain evidence="1">AMuciniphilaLFYP55</strain>
    </source>
</reference>
<organism evidence="1">
    <name type="scientific">Akkermansia muciniphila</name>
    <dbReference type="NCBI Taxonomy" id="239935"/>
    <lineage>
        <taxon>Bacteria</taxon>
        <taxon>Pseudomonadati</taxon>
        <taxon>Verrucomicrobiota</taxon>
        <taxon>Verrucomicrobiia</taxon>
        <taxon>Verrucomicrobiales</taxon>
        <taxon>Akkermansiaceae</taxon>
        <taxon>Akkermansia</taxon>
    </lineage>
</organism>
<proteinExistence type="predicted"/>
<accession>A0A6N2RLQ2</accession>
<dbReference type="AlphaFoldDB" id="A0A6N2RLQ2"/>
<gene>
    <name evidence="1" type="ORF">AMLFYP55_01669</name>
</gene>
<evidence type="ECO:0000313" key="1">
    <source>
        <dbReference type="EMBL" id="VYS81219.1"/>
    </source>
</evidence>